<dbReference type="PANTHER" id="PTHR12772">
    <property type="entry name" value="DNA REPLICATION COMPLEX GINS PROTEIN PSF2"/>
    <property type="match status" value="1"/>
</dbReference>
<dbReference type="PANTHER" id="PTHR12772:SF0">
    <property type="entry name" value="DNA REPLICATION COMPLEX GINS PROTEIN PSF2"/>
    <property type="match status" value="1"/>
</dbReference>
<protein>
    <recommendedName>
        <fullName evidence="5">DNA replication complex GINS protein PSF2</fullName>
    </recommendedName>
</protein>
<dbReference type="InterPro" id="IPR056784">
    <property type="entry name" value="PSF2_N"/>
</dbReference>
<dbReference type="SUPFAM" id="SSF158573">
    <property type="entry name" value="GINS helical bundle-like"/>
    <property type="match status" value="1"/>
</dbReference>
<dbReference type="CDD" id="cd21694">
    <property type="entry name" value="GINS_B_Psf2"/>
    <property type="match status" value="1"/>
</dbReference>
<comment type="caution">
    <text evidence="8">The sequence shown here is derived from an EMBL/GenBank/DDBJ whole genome shotgun (WGS) entry which is preliminary data.</text>
</comment>
<dbReference type="Gene3D" id="3.40.5.50">
    <property type="match status" value="1"/>
</dbReference>
<evidence type="ECO:0000256" key="3">
    <source>
        <dbReference type="ARBA" id="ARBA00022705"/>
    </source>
</evidence>
<sequence>MEIELSMAETEFFAESQLITIVPNFREDQIILLCGQFGPFRPSIPLDVPLWLAIFLKKQHKCQIVPPSWMDLEVLSNKVEVERKTEGFAEIDFHYLETSSMLLTHAQEDIKHKSVIGRLIQDLYDLRTAKIRDIIKELKPENSKLKLTNIAAIELQTLRRLLVCTFDTISQINRKEEQVEDEKNNENAAPQ</sequence>
<feature type="domain" description="GINS subunit" evidence="6">
    <location>
        <begin position="69"/>
        <end position="165"/>
    </location>
</feature>
<dbReference type="AlphaFoldDB" id="A0AAU9JCK0"/>
<comment type="subcellular location">
    <subcellularLocation>
        <location evidence="1 5">Nucleus</location>
    </subcellularLocation>
</comment>
<dbReference type="GO" id="GO:0000811">
    <property type="term" value="C:GINS complex"/>
    <property type="evidence" value="ECO:0007669"/>
    <property type="project" value="TreeGrafter"/>
</dbReference>
<gene>
    <name evidence="8" type="ORF">BSTOLATCC_MIC33134</name>
</gene>
<keyword evidence="3 5" id="KW-0235">DNA replication</keyword>
<dbReference type="PIRSF" id="PIRSF028998">
    <property type="entry name" value="GINS_Psf2_subgr"/>
    <property type="match status" value="1"/>
</dbReference>
<proteinExistence type="inferred from homology"/>
<accession>A0AAU9JCK0</accession>
<feature type="domain" description="DNA replication complex GINS protein PSF2 N-terminal" evidence="7">
    <location>
        <begin position="7"/>
        <end position="65"/>
    </location>
</feature>
<keyword evidence="9" id="KW-1185">Reference proteome</keyword>
<dbReference type="Proteomes" id="UP001162131">
    <property type="component" value="Unassembled WGS sequence"/>
</dbReference>
<dbReference type="InterPro" id="IPR036224">
    <property type="entry name" value="GINS_bundle-like_dom_sf"/>
</dbReference>
<dbReference type="GO" id="GO:0000727">
    <property type="term" value="P:double-strand break repair via break-induced replication"/>
    <property type="evidence" value="ECO:0007669"/>
    <property type="project" value="TreeGrafter"/>
</dbReference>
<dbReference type="Pfam" id="PF05916">
    <property type="entry name" value="Sld5"/>
    <property type="match status" value="1"/>
</dbReference>
<dbReference type="Pfam" id="PF25005">
    <property type="entry name" value="PSF2_N"/>
    <property type="match status" value="1"/>
</dbReference>
<name>A0AAU9JCK0_9CILI</name>
<evidence type="ECO:0000256" key="2">
    <source>
        <dbReference type="ARBA" id="ARBA00010565"/>
    </source>
</evidence>
<evidence type="ECO:0000256" key="1">
    <source>
        <dbReference type="ARBA" id="ARBA00004123"/>
    </source>
</evidence>
<reference evidence="8" key="1">
    <citation type="submission" date="2021-09" db="EMBL/GenBank/DDBJ databases">
        <authorList>
            <consortium name="AG Swart"/>
            <person name="Singh M."/>
            <person name="Singh A."/>
            <person name="Seah K."/>
            <person name="Emmerich C."/>
        </authorList>
    </citation>
    <scope>NUCLEOTIDE SEQUENCE</scope>
    <source>
        <strain evidence="8">ATCC30299</strain>
    </source>
</reference>
<dbReference type="InterPro" id="IPR021151">
    <property type="entry name" value="GINS_A"/>
</dbReference>
<dbReference type="EMBL" id="CAJZBQ010000033">
    <property type="protein sequence ID" value="CAG9323233.1"/>
    <property type="molecule type" value="Genomic_DNA"/>
</dbReference>
<evidence type="ECO:0000256" key="4">
    <source>
        <dbReference type="ARBA" id="ARBA00023242"/>
    </source>
</evidence>
<keyword evidence="4 5" id="KW-0539">Nucleus</keyword>
<evidence type="ECO:0000313" key="8">
    <source>
        <dbReference type="EMBL" id="CAG9323233.1"/>
    </source>
</evidence>
<dbReference type="FunFam" id="3.40.5.50:FF:000001">
    <property type="entry name" value="DNA replication complex GINS protein PSF2"/>
    <property type="match status" value="1"/>
</dbReference>
<evidence type="ECO:0000259" key="7">
    <source>
        <dbReference type="Pfam" id="PF25005"/>
    </source>
</evidence>
<comment type="similarity">
    <text evidence="2 5">Belongs to the GINS2/PSF2 family.</text>
</comment>
<dbReference type="GO" id="GO:0006260">
    <property type="term" value="P:DNA replication"/>
    <property type="evidence" value="ECO:0007669"/>
    <property type="project" value="UniProtKB-KW"/>
</dbReference>
<dbReference type="Gene3D" id="1.20.58.1020">
    <property type="match status" value="1"/>
</dbReference>
<dbReference type="FunFam" id="1.20.58.1020:FF:000001">
    <property type="entry name" value="DNA replication complex GINS protein PSF2"/>
    <property type="match status" value="1"/>
</dbReference>
<dbReference type="CDD" id="cd11712">
    <property type="entry name" value="GINS_A_psf2"/>
    <property type="match status" value="1"/>
</dbReference>
<evidence type="ECO:0000313" key="9">
    <source>
        <dbReference type="Proteomes" id="UP001162131"/>
    </source>
</evidence>
<evidence type="ECO:0000256" key="5">
    <source>
        <dbReference type="PIRNR" id="PIRNR028998"/>
    </source>
</evidence>
<comment type="subunit">
    <text evidence="5">Component of the GINS complex.</text>
</comment>
<organism evidence="8 9">
    <name type="scientific">Blepharisma stoltei</name>
    <dbReference type="NCBI Taxonomy" id="1481888"/>
    <lineage>
        <taxon>Eukaryota</taxon>
        <taxon>Sar</taxon>
        <taxon>Alveolata</taxon>
        <taxon>Ciliophora</taxon>
        <taxon>Postciliodesmatophora</taxon>
        <taxon>Heterotrichea</taxon>
        <taxon>Heterotrichida</taxon>
        <taxon>Blepharismidae</taxon>
        <taxon>Blepharisma</taxon>
    </lineage>
</organism>
<evidence type="ECO:0000259" key="6">
    <source>
        <dbReference type="Pfam" id="PF05916"/>
    </source>
</evidence>
<dbReference type="InterPro" id="IPR007257">
    <property type="entry name" value="GINS_Psf2"/>
</dbReference>
<dbReference type="SUPFAM" id="SSF160059">
    <property type="entry name" value="PriA/YqbF domain"/>
    <property type="match status" value="1"/>
</dbReference>